<evidence type="ECO:0000256" key="1">
    <source>
        <dbReference type="SAM" id="MobiDB-lite"/>
    </source>
</evidence>
<dbReference type="EMBL" id="CCYD01001117">
    <property type="protein sequence ID" value="CEG44270.1"/>
    <property type="molecule type" value="Genomic_DNA"/>
</dbReference>
<dbReference type="RefSeq" id="XP_024580639.1">
    <property type="nucleotide sequence ID" value="XM_024730353.1"/>
</dbReference>
<evidence type="ECO:0000313" key="2">
    <source>
        <dbReference type="EMBL" id="CEG44270.1"/>
    </source>
</evidence>
<sequence length="53" mass="5722">MVEKVLRVAVGANDETMVNRAGLTHWSRQEGKQAVTRNKEDGVGGAPCYHSPA</sequence>
<proteinExistence type="predicted"/>
<dbReference type="Proteomes" id="UP000054928">
    <property type="component" value="Unassembled WGS sequence"/>
</dbReference>
<accession>A0A0P1AT42</accession>
<organism evidence="2 3">
    <name type="scientific">Plasmopara halstedii</name>
    <name type="common">Downy mildew of sunflower</name>
    <dbReference type="NCBI Taxonomy" id="4781"/>
    <lineage>
        <taxon>Eukaryota</taxon>
        <taxon>Sar</taxon>
        <taxon>Stramenopiles</taxon>
        <taxon>Oomycota</taxon>
        <taxon>Peronosporomycetes</taxon>
        <taxon>Peronosporales</taxon>
        <taxon>Peronosporaceae</taxon>
        <taxon>Plasmopara</taxon>
    </lineage>
</organism>
<feature type="region of interest" description="Disordered" evidence="1">
    <location>
        <begin position="28"/>
        <end position="53"/>
    </location>
</feature>
<name>A0A0P1AT42_PLAHL</name>
<feature type="compositionally biased region" description="Basic and acidic residues" evidence="1">
    <location>
        <begin position="28"/>
        <end position="42"/>
    </location>
</feature>
<dbReference type="GeneID" id="36395521"/>
<evidence type="ECO:0000313" key="3">
    <source>
        <dbReference type="Proteomes" id="UP000054928"/>
    </source>
</evidence>
<keyword evidence="3" id="KW-1185">Reference proteome</keyword>
<protein>
    <submittedName>
        <fullName evidence="2">Uncharacterized protein</fullName>
    </submittedName>
</protein>
<dbReference type="AlphaFoldDB" id="A0A0P1AT42"/>
<reference evidence="3" key="1">
    <citation type="submission" date="2014-09" db="EMBL/GenBank/DDBJ databases">
        <authorList>
            <person name="Sharma Rahul"/>
            <person name="Thines Marco"/>
        </authorList>
    </citation>
    <scope>NUCLEOTIDE SEQUENCE [LARGE SCALE GENOMIC DNA]</scope>
</reference>